<keyword evidence="4" id="KW-0119">Carbohydrate metabolism</keyword>
<feature type="compositionally biased region" description="Polar residues" evidence="8">
    <location>
        <begin position="476"/>
        <end position="486"/>
    </location>
</feature>
<keyword evidence="2 7" id="KW-0378">Hydrolase</keyword>
<dbReference type="InterPro" id="IPR017853">
    <property type="entry name" value="GH"/>
</dbReference>
<keyword evidence="3" id="KW-0146">Chitin degradation</keyword>
<reference evidence="11 12" key="1">
    <citation type="submission" date="2013-07" db="EMBL/GenBank/DDBJ databases">
        <title>The Genome Sequence of Cryptococcus heveanensis BCC8398.</title>
        <authorList>
            <consortium name="The Broad Institute Genome Sequencing Platform"/>
            <person name="Cuomo C."/>
            <person name="Litvintseva A."/>
            <person name="Chen Y."/>
            <person name="Heitman J."/>
            <person name="Sun S."/>
            <person name="Springer D."/>
            <person name="Dromer F."/>
            <person name="Young S.K."/>
            <person name="Zeng Q."/>
            <person name="Gargeya S."/>
            <person name="Fitzgerald M."/>
            <person name="Abouelleil A."/>
            <person name="Alvarado L."/>
            <person name="Berlin A.M."/>
            <person name="Chapman S.B."/>
            <person name="Dewar J."/>
            <person name="Goldberg J."/>
            <person name="Griggs A."/>
            <person name="Gujja S."/>
            <person name="Hansen M."/>
            <person name="Howarth C."/>
            <person name="Imamovic A."/>
            <person name="Larimer J."/>
            <person name="McCowan C."/>
            <person name="Murphy C."/>
            <person name="Pearson M."/>
            <person name="Priest M."/>
            <person name="Roberts A."/>
            <person name="Saif S."/>
            <person name="Shea T."/>
            <person name="Sykes S."/>
            <person name="Wortman J."/>
            <person name="Nusbaum C."/>
            <person name="Birren B."/>
        </authorList>
    </citation>
    <scope>NUCLEOTIDE SEQUENCE [LARGE SCALE GENOMIC DNA]</scope>
    <source>
        <strain evidence="11 12">BCC8398</strain>
    </source>
</reference>
<reference evidence="12" key="2">
    <citation type="submission" date="2013-12" db="EMBL/GenBank/DDBJ databases">
        <title>Evolution of pathogenesis and genome organization in the Tremellales.</title>
        <authorList>
            <person name="Cuomo C."/>
            <person name="Litvintseva A."/>
            <person name="Heitman J."/>
            <person name="Chen Y."/>
            <person name="Sun S."/>
            <person name="Springer D."/>
            <person name="Dromer F."/>
            <person name="Young S."/>
            <person name="Zeng Q."/>
            <person name="Chapman S."/>
            <person name="Gujja S."/>
            <person name="Saif S."/>
            <person name="Birren B."/>
        </authorList>
    </citation>
    <scope>NUCLEOTIDE SEQUENCE [LARGE SCALE GENOMIC DNA]</scope>
    <source>
        <strain evidence="12">BCC8398</strain>
    </source>
</reference>
<dbReference type="Gene3D" id="3.20.20.80">
    <property type="entry name" value="Glycosidases"/>
    <property type="match status" value="1"/>
</dbReference>
<dbReference type="EMBL" id="KI669493">
    <property type="protein sequence ID" value="OCF37147.1"/>
    <property type="molecule type" value="Genomic_DNA"/>
</dbReference>
<feature type="compositionally biased region" description="Acidic residues" evidence="8">
    <location>
        <begin position="384"/>
        <end position="393"/>
    </location>
</feature>
<keyword evidence="9" id="KW-0732">Signal</keyword>
<feature type="compositionally biased region" description="Low complexity" evidence="8">
    <location>
        <begin position="140"/>
        <end position="158"/>
    </location>
</feature>
<dbReference type="CDD" id="cd00598">
    <property type="entry name" value="GH18_chitinase-like"/>
    <property type="match status" value="1"/>
</dbReference>
<dbReference type="GO" id="GO:0006032">
    <property type="term" value="P:chitin catabolic process"/>
    <property type="evidence" value="ECO:0007669"/>
    <property type="project" value="UniProtKB-KW"/>
</dbReference>
<feature type="compositionally biased region" description="Low complexity" evidence="8">
    <location>
        <begin position="208"/>
        <end position="221"/>
    </location>
</feature>
<feature type="compositionally biased region" description="Low complexity" evidence="8">
    <location>
        <begin position="267"/>
        <end position="295"/>
    </location>
</feature>
<proteinExistence type="predicted"/>
<dbReference type="Proteomes" id="UP000092666">
    <property type="component" value="Unassembled WGS sequence"/>
</dbReference>
<dbReference type="SUPFAM" id="SSF51445">
    <property type="entry name" value="(Trans)glycosidases"/>
    <property type="match status" value="1"/>
</dbReference>
<feature type="compositionally biased region" description="Acidic residues" evidence="8">
    <location>
        <begin position="222"/>
        <end position="266"/>
    </location>
</feature>
<evidence type="ECO:0000313" key="11">
    <source>
        <dbReference type="EMBL" id="OCF37147.1"/>
    </source>
</evidence>
<evidence type="ECO:0000256" key="1">
    <source>
        <dbReference type="ARBA" id="ARBA00000822"/>
    </source>
</evidence>
<feature type="compositionally biased region" description="Low complexity" evidence="8">
    <location>
        <begin position="462"/>
        <end position="474"/>
    </location>
</feature>
<feature type="compositionally biased region" description="Low complexity" evidence="8">
    <location>
        <begin position="394"/>
        <end position="413"/>
    </location>
</feature>
<keyword evidence="5 7" id="KW-0326">Glycosidase</keyword>
<feature type="region of interest" description="Disordered" evidence="8">
    <location>
        <begin position="140"/>
        <end position="169"/>
    </location>
</feature>
<name>A0A1B9H1L7_9TREE</name>
<feature type="compositionally biased region" description="Polar residues" evidence="8">
    <location>
        <begin position="823"/>
        <end position="839"/>
    </location>
</feature>
<evidence type="ECO:0000256" key="6">
    <source>
        <dbReference type="ARBA" id="ARBA00023326"/>
    </source>
</evidence>
<evidence type="ECO:0000256" key="5">
    <source>
        <dbReference type="ARBA" id="ARBA00023295"/>
    </source>
</evidence>
<evidence type="ECO:0000256" key="4">
    <source>
        <dbReference type="ARBA" id="ARBA00023277"/>
    </source>
</evidence>
<keyword evidence="12" id="KW-1185">Reference proteome</keyword>
<dbReference type="GO" id="GO:0000272">
    <property type="term" value="P:polysaccharide catabolic process"/>
    <property type="evidence" value="ECO:0007669"/>
    <property type="project" value="UniProtKB-KW"/>
</dbReference>
<evidence type="ECO:0000256" key="8">
    <source>
        <dbReference type="SAM" id="MobiDB-lite"/>
    </source>
</evidence>
<evidence type="ECO:0000256" key="9">
    <source>
        <dbReference type="SAM" id="SignalP"/>
    </source>
</evidence>
<protein>
    <recommendedName>
        <fullName evidence="10">GH18 domain-containing protein</fullName>
    </recommendedName>
</protein>
<feature type="compositionally biased region" description="Polar residues" evidence="8">
    <location>
        <begin position="446"/>
        <end position="461"/>
    </location>
</feature>
<dbReference type="AlphaFoldDB" id="A0A1B9H1L7"/>
<feature type="domain" description="GH18" evidence="10">
    <location>
        <begin position="559"/>
        <end position="836"/>
    </location>
</feature>
<feature type="compositionally biased region" description="Low complexity" evidence="8">
    <location>
        <begin position="354"/>
        <end position="374"/>
    </location>
</feature>
<dbReference type="InterPro" id="IPR001579">
    <property type="entry name" value="Glyco_hydro_18_chit_AS"/>
</dbReference>
<feature type="compositionally biased region" description="Acidic residues" evidence="8">
    <location>
        <begin position="326"/>
        <end position="352"/>
    </location>
</feature>
<accession>A0A1B9H1L7</accession>
<dbReference type="PROSITE" id="PS51910">
    <property type="entry name" value="GH18_2"/>
    <property type="match status" value="1"/>
</dbReference>
<sequence>MARSTIALIALYTVLTTTVYTENRVVAAAAAGPHRGGALNAAAAHRRHHARAAAAASAAGVIHFSERDELEGFEQNGSDAEEKRDGGVCDLGAWKCVGTELQRCYNDQWNFVTNCTGINIVCSDALYTTGCVWTWNVQDTDSSSSTSTDSESATVTASGPLETSSGSATDYLNSTASATADVTSSETLVANVTASPTNINLIASPSATTVTTATATTSASTSDEDDEECEDDEQDDNNDDGEDQEDYEDDDDDEDLPYCDEIDGDDSYSTSPASSYATPVVTTTQAASTAVPTSTIGGQLWAGGNGSSDDDTSDGSSNSDSGAGDNDSDGGDTDSADEDEDDEECDEVDESEISVTVTATATAGSASSSASTSVIGGQLWAGDNGDDEEDEGSWDSASATATATATSSSSSAHGWGGQHGWGNGHYGWDQSSTSIAATTTSDWDAEQTTSSSTLNDGQWTPSTSDASATAIDSAGSEVNTTDSAFGSGSAGWGDESYTASSTSSSTGRHGNKWDSETFTATATATISSTLTGSAAVSTSTSKTSGNETTSSPLGSYSAPHYVVYADNWLYNMPSVSDLSSYNRFILAFWMSNQGAVDNAQFWEWLDASTRAQVIEEYHEAGIALMVSAFGSTDSPTSDGADPTETAQKLAEWVKEYGLDGVDIDYEDMSAMNSAKAVSWLVVFQTELRRLLPSPYIITHAPVAPWFTSANDYSDGAYVAIHQQVGDGIDFYNVQFYNQGDGVYGDCDTLLNDSGNDWPSTSVFEINSYAGVPLNKVVIGKPLDEGAASNGFIDPSVLNTCVTEAQAKGWNAGVMFWEWTSVSGPSSFSPRPGQTRTMENPPSLVPMEDGS</sequence>
<feature type="region of interest" description="Disordered" evidence="8">
    <location>
        <begin position="438"/>
        <end position="513"/>
    </location>
</feature>
<feature type="compositionally biased region" description="Low complexity" evidence="8">
    <location>
        <begin position="314"/>
        <end position="325"/>
    </location>
</feature>
<dbReference type="Pfam" id="PF00704">
    <property type="entry name" value="Glyco_hydro_18"/>
    <property type="match status" value="1"/>
</dbReference>
<feature type="chain" id="PRO_5008627556" description="GH18 domain-containing protein" evidence="9">
    <location>
        <begin position="22"/>
        <end position="850"/>
    </location>
</feature>
<dbReference type="OrthoDB" id="3012298at2759"/>
<dbReference type="PROSITE" id="PS01095">
    <property type="entry name" value="GH18_1"/>
    <property type="match status" value="1"/>
</dbReference>
<feature type="region of interest" description="Disordered" evidence="8">
    <location>
        <begin position="823"/>
        <end position="850"/>
    </location>
</feature>
<dbReference type="STRING" id="1296120.A0A1B9H1L7"/>
<organism evidence="11 12">
    <name type="scientific">Kwoniella heveanensis BCC8398</name>
    <dbReference type="NCBI Taxonomy" id="1296120"/>
    <lineage>
        <taxon>Eukaryota</taxon>
        <taxon>Fungi</taxon>
        <taxon>Dikarya</taxon>
        <taxon>Basidiomycota</taxon>
        <taxon>Agaricomycotina</taxon>
        <taxon>Tremellomycetes</taxon>
        <taxon>Tremellales</taxon>
        <taxon>Cryptococcaceae</taxon>
        <taxon>Kwoniella</taxon>
    </lineage>
</organism>
<evidence type="ECO:0000256" key="7">
    <source>
        <dbReference type="RuleBase" id="RU000489"/>
    </source>
</evidence>
<comment type="catalytic activity">
    <reaction evidence="1">
        <text>Random endo-hydrolysis of N-acetyl-beta-D-glucosaminide (1-&gt;4)-beta-linkages in chitin and chitodextrins.</text>
        <dbReference type="EC" id="3.2.1.14"/>
    </reaction>
</comment>
<evidence type="ECO:0000313" key="12">
    <source>
        <dbReference type="Proteomes" id="UP000092666"/>
    </source>
</evidence>
<keyword evidence="6" id="KW-0624">Polysaccharide degradation</keyword>
<evidence type="ECO:0000256" key="2">
    <source>
        <dbReference type="ARBA" id="ARBA00022801"/>
    </source>
</evidence>
<gene>
    <name evidence="11" type="ORF">I316_01054</name>
</gene>
<feature type="region of interest" description="Disordered" evidence="8">
    <location>
        <begin position="208"/>
        <end position="418"/>
    </location>
</feature>
<evidence type="ECO:0000256" key="3">
    <source>
        <dbReference type="ARBA" id="ARBA00023024"/>
    </source>
</evidence>
<feature type="compositionally biased region" description="Low complexity" evidence="8">
    <location>
        <begin position="496"/>
        <end position="506"/>
    </location>
</feature>
<feature type="signal peptide" evidence="9">
    <location>
        <begin position="1"/>
        <end position="21"/>
    </location>
</feature>
<dbReference type="GO" id="GO:0008843">
    <property type="term" value="F:endochitinase activity"/>
    <property type="evidence" value="ECO:0007669"/>
    <property type="project" value="UniProtKB-EC"/>
</dbReference>
<evidence type="ECO:0000259" key="10">
    <source>
        <dbReference type="PROSITE" id="PS51910"/>
    </source>
</evidence>
<dbReference type="InterPro" id="IPR001223">
    <property type="entry name" value="Glyco_hydro18_cat"/>
</dbReference>